<feature type="compositionally biased region" description="Basic and acidic residues" evidence="1">
    <location>
        <begin position="99"/>
        <end position="117"/>
    </location>
</feature>
<organism evidence="2 3">
    <name type="scientific">Mesorhizobium ventifaucium</name>
    <dbReference type="NCBI Taxonomy" id="666020"/>
    <lineage>
        <taxon>Bacteria</taxon>
        <taxon>Pseudomonadati</taxon>
        <taxon>Pseudomonadota</taxon>
        <taxon>Alphaproteobacteria</taxon>
        <taxon>Hyphomicrobiales</taxon>
        <taxon>Phyllobacteriaceae</taxon>
        <taxon>Mesorhizobium</taxon>
    </lineage>
</organism>
<sequence>MISSDLKWQIAAFVEYYNPAERGDIITLERKEIKRETIRKRPLLHREAAAPDDCSSTASGCHRHRLAPVQAGTGDDQLVEEPVRRDQRSVGQPAGVGEIPERGPGHDQRDRSAGTVV</sequence>
<proteinExistence type="predicted"/>
<keyword evidence="3" id="KW-1185">Reference proteome</keyword>
<feature type="region of interest" description="Disordered" evidence="1">
    <location>
        <begin position="48"/>
        <end position="117"/>
    </location>
</feature>
<evidence type="ECO:0000256" key="1">
    <source>
        <dbReference type="SAM" id="MobiDB-lite"/>
    </source>
</evidence>
<comment type="caution">
    <text evidence="2">The sequence shown here is derived from an EMBL/GenBank/DDBJ whole genome shotgun (WGS) entry which is preliminary data.</text>
</comment>
<evidence type="ECO:0000313" key="2">
    <source>
        <dbReference type="EMBL" id="CAH2398606.1"/>
    </source>
</evidence>
<name>A0ABM9DPN2_9HYPH</name>
<accession>A0ABM9DPN2</accession>
<dbReference type="Proteomes" id="UP001152604">
    <property type="component" value="Unassembled WGS sequence"/>
</dbReference>
<dbReference type="EMBL" id="CAKXZS010000012">
    <property type="protein sequence ID" value="CAH2398606.1"/>
    <property type="molecule type" value="Genomic_DNA"/>
</dbReference>
<evidence type="ECO:0000313" key="3">
    <source>
        <dbReference type="Proteomes" id="UP001152604"/>
    </source>
</evidence>
<protein>
    <submittedName>
        <fullName evidence="2">Uncharacterized protein</fullName>
    </submittedName>
</protein>
<gene>
    <name evidence="2" type="ORF">MES4922_20189</name>
</gene>
<reference evidence="2" key="1">
    <citation type="submission" date="2022-03" db="EMBL/GenBank/DDBJ databases">
        <authorList>
            <person name="Brunel B."/>
        </authorList>
    </citation>
    <scope>NUCLEOTIDE SEQUENCE</scope>
    <source>
        <strain evidence="2">STM4922sample</strain>
    </source>
</reference>
<dbReference type="RefSeq" id="WP_254024686.1">
    <property type="nucleotide sequence ID" value="NZ_CAKXZS010000012.1"/>
</dbReference>